<dbReference type="PANTHER" id="PTHR12526:SF630">
    <property type="entry name" value="GLYCOSYLTRANSFERASE"/>
    <property type="match status" value="1"/>
</dbReference>
<accession>A0ABM6U4T7</accession>
<organism evidence="3 4">
    <name type="scientific">Fusobacterium varium ATCC 27725</name>
    <dbReference type="NCBI Taxonomy" id="469618"/>
    <lineage>
        <taxon>Bacteria</taxon>
        <taxon>Fusobacteriati</taxon>
        <taxon>Fusobacteriota</taxon>
        <taxon>Fusobacteriia</taxon>
        <taxon>Fusobacteriales</taxon>
        <taxon>Fusobacteriaceae</taxon>
        <taxon>Fusobacterium</taxon>
    </lineage>
</organism>
<dbReference type="GeneID" id="77468119"/>
<dbReference type="Pfam" id="PF13439">
    <property type="entry name" value="Glyco_transf_4"/>
    <property type="match status" value="1"/>
</dbReference>
<evidence type="ECO:0000313" key="3">
    <source>
        <dbReference type="EMBL" id="AVQ31339.1"/>
    </source>
</evidence>
<dbReference type="InterPro" id="IPR001296">
    <property type="entry name" value="Glyco_trans_1"/>
</dbReference>
<reference evidence="4" key="1">
    <citation type="journal article" date="2018" name="MSphere">
        <title>Fusobacterium Genomics Using MinION and Illumina Sequencing Enables Genome Completion and Correction.</title>
        <authorList>
            <person name="Todd S.M."/>
            <person name="Settlage R.E."/>
            <person name="Lahmers K.K."/>
            <person name="Slade D.J."/>
        </authorList>
    </citation>
    <scope>NUCLEOTIDE SEQUENCE [LARGE SCALE GENOMIC DNA]</scope>
    <source>
        <strain evidence="4">ATCC 27725</strain>
    </source>
</reference>
<dbReference type="Pfam" id="PF00534">
    <property type="entry name" value="Glycos_transf_1"/>
    <property type="match status" value="1"/>
</dbReference>
<feature type="domain" description="Glycosyl transferase family 1" evidence="1">
    <location>
        <begin position="209"/>
        <end position="356"/>
    </location>
</feature>
<gene>
    <name evidence="3" type="ORF">C4N18_08950</name>
</gene>
<sequence>MKRILFKSGSTMMGGVERVQYEYINFLVDKGFDIKVVIENDNGSENILEKEIKTKVEYLKNYEYISRIKKIRENRKRNFFSRIKYAIVLSKEKRYADKKFLEIYKKFQPDIVIDFDSSLTKVIKKLKDSKNLVWIHSSIENWKKKKNKIKRFVKRLEYYNKIICICQEMEEDLLKLNNNLIGKSEYLYNPIDFEKIKMLSDVPFNKDEEVLAKEKFLLMVSRLDIIPKDFETLFSAFDIAKEKGYAGKLYLIGDGPDRAQVEKMKKNSKYKEEIFLLGRKENPYNWMKKADKLISSSRYEGFSIVLLEGIVLKKRVIASNCKSGPKEILADGRGKLFEVGNAFELSENILKNFDLNFEDNFLEKFKKKRIFEKFLRILEGTNAG</sequence>
<dbReference type="Proteomes" id="UP000241238">
    <property type="component" value="Chromosome"/>
</dbReference>
<dbReference type="PANTHER" id="PTHR12526">
    <property type="entry name" value="GLYCOSYLTRANSFERASE"/>
    <property type="match status" value="1"/>
</dbReference>
<feature type="domain" description="Glycosyltransferase subfamily 4-like N-terminal" evidence="2">
    <location>
        <begin position="13"/>
        <end position="194"/>
    </location>
</feature>
<evidence type="ECO:0000313" key="4">
    <source>
        <dbReference type="Proteomes" id="UP000241238"/>
    </source>
</evidence>
<keyword evidence="4" id="KW-1185">Reference proteome</keyword>
<dbReference type="CDD" id="cd03811">
    <property type="entry name" value="GT4_GT28_WabH-like"/>
    <property type="match status" value="1"/>
</dbReference>
<protein>
    <submittedName>
        <fullName evidence="3">Glycosyltransferase</fullName>
    </submittedName>
</protein>
<dbReference type="SUPFAM" id="SSF53756">
    <property type="entry name" value="UDP-Glycosyltransferase/glycogen phosphorylase"/>
    <property type="match status" value="1"/>
</dbReference>
<name>A0ABM6U4T7_FUSVA</name>
<dbReference type="InterPro" id="IPR028098">
    <property type="entry name" value="Glyco_trans_4-like_N"/>
</dbReference>
<dbReference type="RefSeq" id="WP_005947310.1">
    <property type="nucleotide sequence ID" value="NZ_CP028103.1"/>
</dbReference>
<evidence type="ECO:0000259" key="2">
    <source>
        <dbReference type="Pfam" id="PF13439"/>
    </source>
</evidence>
<dbReference type="EMBL" id="CP028103">
    <property type="protein sequence ID" value="AVQ31339.1"/>
    <property type="molecule type" value="Genomic_DNA"/>
</dbReference>
<evidence type="ECO:0000259" key="1">
    <source>
        <dbReference type="Pfam" id="PF00534"/>
    </source>
</evidence>
<proteinExistence type="predicted"/>
<dbReference type="Gene3D" id="3.40.50.2000">
    <property type="entry name" value="Glycogen Phosphorylase B"/>
    <property type="match status" value="2"/>
</dbReference>